<sequence>MKRSLVWTILVTVLVCFPFPISVQNSSYAATQAQPPYAKWGRLAMAETMKKYPGASIVDYLHVGRSKKSPTTSEETFKLWLRKGTREWGVYVRILFETSTERLISITFEETTRS</sequence>
<proteinExistence type="predicted"/>
<evidence type="ECO:0000313" key="1">
    <source>
        <dbReference type="EMBL" id="MFC4769773.1"/>
    </source>
</evidence>
<dbReference type="Pfam" id="PF13028">
    <property type="entry name" value="DUF3889"/>
    <property type="match status" value="1"/>
</dbReference>
<gene>
    <name evidence="1" type="ORF">ACFO8Q_20890</name>
</gene>
<dbReference type="EMBL" id="JBHSHC010000143">
    <property type="protein sequence ID" value="MFC4769773.1"/>
    <property type="molecule type" value="Genomic_DNA"/>
</dbReference>
<dbReference type="Proteomes" id="UP001596002">
    <property type="component" value="Unassembled WGS sequence"/>
</dbReference>
<organism evidence="1 2">
    <name type="scientific">Effusibacillus consociatus</name>
    <dbReference type="NCBI Taxonomy" id="1117041"/>
    <lineage>
        <taxon>Bacteria</taxon>
        <taxon>Bacillati</taxon>
        <taxon>Bacillota</taxon>
        <taxon>Bacilli</taxon>
        <taxon>Bacillales</taxon>
        <taxon>Alicyclobacillaceae</taxon>
        <taxon>Effusibacillus</taxon>
    </lineage>
</organism>
<dbReference type="InterPro" id="IPR024987">
    <property type="entry name" value="DUF3889"/>
</dbReference>
<name>A0ABV9Q774_9BACL</name>
<reference evidence="2" key="1">
    <citation type="journal article" date="2019" name="Int. J. Syst. Evol. Microbiol.">
        <title>The Global Catalogue of Microorganisms (GCM) 10K type strain sequencing project: providing services to taxonomists for standard genome sequencing and annotation.</title>
        <authorList>
            <consortium name="The Broad Institute Genomics Platform"/>
            <consortium name="The Broad Institute Genome Sequencing Center for Infectious Disease"/>
            <person name="Wu L."/>
            <person name="Ma J."/>
        </authorList>
    </citation>
    <scope>NUCLEOTIDE SEQUENCE [LARGE SCALE GENOMIC DNA]</scope>
    <source>
        <strain evidence="2">WYCCWR 12678</strain>
    </source>
</reference>
<protein>
    <submittedName>
        <fullName evidence="1">YqzG/YhdC family protein</fullName>
    </submittedName>
</protein>
<dbReference type="Gene3D" id="3.10.450.390">
    <property type="entry name" value="Protein of unknown function DUF3889"/>
    <property type="match status" value="1"/>
</dbReference>
<accession>A0ABV9Q774</accession>
<evidence type="ECO:0000313" key="2">
    <source>
        <dbReference type="Proteomes" id="UP001596002"/>
    </source>
</evidence>
<dbReference type="RefSeq" id="WP_380028677.1">
    <property type="nucleotide sequence ID" value="NZ_JBHSHC010000143.1"/>
</dbReference>
<comment type="caution">
    <text evidence="1">The sequence shown here is derived from an EMBL/GenBank/DDBJ whole genome shotgun (WGS) entry which is preliminary data.</text>
</comment>
<keyword evidence="2" id="KW-1185">Reference proteome</keyword>